<name>A0A6V7I060_9HYME</name>
<dbReference type="CDD" id="cd18186">
    <property type="entry name" value="BTB_POZ_ZBTB_KLHL-like"/>
    <property type="match status" value="1"/>
</dbReference>
<sequence>MSTIEAQLSSVSIEHNIQHDIEELFTECDDGDVSIVVGDEKLRAHKVILTARSPVFNAMFANKTTLESQKNEVNIEDLTSDVVRHILKYIYTDKIDDEAPIFDLFGAAEKYQLKGLKAKCAALIASNLHSQNAIDSLFYANLYGPKELKEFIIDYICVHDLDVEASTDFIKLAESSKTWSDLLVEVYVAQISKRRNKEE</sequence>
<feature type="domain" description="BTB" evidence="1">
    <location>
        <begin position="31"/>
        <end position="99"/>
    </location>
</feature>
<protein>
    <recommendedName>
        <fullName evidence="1">BTB domain-containing protein</fullName>
    </recommendedName>
</protein>
<accession>A0A6V7I060</accession>
<gene>
    <name evidence="2" type="ORF">BBRV_LOCUS10842</name>
</gene>
<evidence type="ECO:0000259" key="1">
    <source>
        <dbReference type="PROSITE" id="PS50097"/>
    </source>
</evidence>
<proteinExistence type="predicted"/>
<organism evidence="2">
    <name type="scientific">Bracon brevicornis</name>
    <dbReference type="NCBI Taxonomy" id="1563983"/>
    <lineage>
        <taxon>Eukaryota</taxon>
        <taxon>Metazoa</taxon>
        <taxon>Ecdysozoa</taxon>
        <taxon>Arthropoda</taxon>
        <taxon>Hexapoda</taxon>
        <taxon>Insecta</taxon>
        <taxon>Pterygota</taxon>
        <taxon>Neoptera</taxon>
        <taxon>Endopterygota</taxon>
        <taxon>Hymenoptera</taxon>
        <taxon>Apocrita</taxon>
        <taxon>Ichneumonoidea</taxon>
        <taxon>Braconidae</taxon>
        <taxon>Braconinae</taxon>
        <taxon>Bracon</taxon>
    </lineage>
</organism>
<dbReference type="Gene3D" id="3.30.710.10">
    <property type="entry name" value="Potassium Channel Kv1.1, Chain A"/>
    <property type="match status" value="1"/>
</dbReference>
<dbReference type="PANTHER" id="PTHR24413">
    <property type="entry name" value="SPECKLE-TYPE POZ PROTEIN"/>
    <property type="match status" value="1"/>
</dbReference>
<dbReference type="Gene3D" id="1.25.40.420">
    <property type="match status" value="1"/>
</dbReference>
<dbReference type="FunFam" id="3.30.710.10:FF:000159">
    <property type="entry name" value="Speckle-type POZ protein B"/>
    <property type="match status" value="1"/>
</dbReference>
<dbReference type="InterPro" id="IPR000210">
    <property type="entry name" value="BTB/POZ_dom"/>
</dbReference>
<dbReference type="Pfam" id="PF00651">
    <property type="entry name" value="BTB"/>
    <property type="match status" value="1"/>
</dbReference>
<dbReference type="AlphaFoldDB" id="A0A6V7I060"/>
<dbReference type="EMBL" id="CADCXW020000002">
    <property type="protein sequence ID" value="CAD1532487.1"/>
    <property type="molecule type" value="Genomic_DNA"/>
</dbReference>
<dbReference type="PROSITE" id="PS50097">
    <property type="entry name" value="BTB"/>
    <property type="match status" value="1"/>
</dbReference>
<dbReference type="SUPFAM" id="SSF54695">
    <property type="entry name" value="POZ domain"/>
    <property type="match status" value="1"/>
</dbReference>
<reference evidence="2" key="1">
    <citation type="submission" date="2020-07" db="EMBL/GenBank/DDBJ databases">
        <authorList>
            <person name="Ferguson B K."/>
        </authorList>
    </citation>
    <scope>NUCLEOTIDE SEQUENCE</scope>
    <source>
        <strain evidence="2">L06</strain>
    </source>
</reference>
<dbReference type="SMART" id="SM00225">
    <property type="entry name" value="BTB"/>
    <property type="match status" value="1"/>
</dbReference>
<dbReference type="InterPro" id="IPR011333">
    <property type="entry name" value="SKP1/BTB/POZ_sf"/>
</dbReference>
<evidence type="ECO:0000313" key="2">
    <source>
        <dbReference type="EMBL" id="CAD1532487.1"/>
    </source>
</evidence>